<name>A0ABQ6D7I4_9HYPH</name>
<gene>
    <name evidence="1" type="ORF">GCM10007884_31450</name>
</gene>
<keyword evidence="2" id="KW-1185">Reference proteome</keyword>
<accession>A0ABQ6D7I4</accession>
<dbReference type="RefSeq" id="WP_183507817.1">
    <property type="nucleotide sequence ID" value="NZ_BSPG01000018.1"/>
</dbReference>
<evidence type="ECO:0008006" key="3">
    <source>
        <dbReference type="Google" id="ProtNLM"/>
    </source>
</evidence>
<evidence type="ECO:0000313" key="1">
    <source>
        <dbReference type="EMBL" id="GLS45156.1"/>
    </source>
</evidence>
<reference evidence="2" key="1">
    <citation type="journal article" date="2019" name="Int. J. Syst. Evol. Microbiol.">
        <title>The Global Catalogue of Microorganisms (GCM) 10K type strain sequencing project: providing services to taxonomists for standard genome sequencing and annotation.</title>
        <authorList>
            <consortium name="The Broad Institute Genomics Platform"/>
            <consortium name="The Broad Institute Genome Sequencing Center for Infectious Disease"/>
            <person name="Wu L."/>
            <person name="Ma J."/>
        </authorList>
    </citation>
    <scope>NUCLEOTIDE SEQUENCE [LARGE SCALE GENOMIC DNA]</scope>
    <source>
        <strain evidence="2">NBRC 107710</strain>
    </source>
</reference>
<dbReference type="Proteomes" id="UP001156881">
    <property type="component" value="Unassembled WGS sequence"/>
</dbReference>
<organism evidence="1 2">
    <name type="scientific">Methylobacterium brachythecii</name>
    <dbReference type="NCBI Taxonomy" id="1176177"/>
    <lineage>
        <taxon>Bacteria</taxon>
        <taxon>Pseudomonadati</taxon>
        <taxon>Pseudomonadota</taxon>
        <taxon>Alphaproteobacteria</taxon>
        <taxon>Hyphomicrobiales</taxon>
        <taxon>Methylobacteriaceae</taxon>
        <taxon>Methylobacterium</taxon>
    </lineage>
</organism>
<protein>
    <recommendedName>
        <fullName evidence="3">DUF2184 domain-containing protein</fullName>
    </recommendedName>
</protein>
<proteinExistence type="predicted"/>
<comment type="caution">
    <text evidence="1">The sequence shown here is derived from an EMBL/GenBank/DDBJ whole genome shotgun (WGS) entry which is preliminary data.</text>
</comment>
<evidence type="ECO:0000313" key="2">
    <source>
        <dbReference type="Proteomes" id="UP001156881"/>
    </source>
</evidence>
<sequence length="314" mass="33072">MARARGANAIMAAAFETTYGTPPSTGFAKLPFVSSQLGEEQGLLESDLLGYGREPLPPTKDVANNDGDVVVPIDLRNFGTWLKLYFGAPTSTAASDVHTHEFHSGAQQLPSMSVQIGMPEVPSYGMNFGVRGNTMRVAMQRSGLLTATLGLIAQGETKAAVPGAAASPSEAVIERFAQAQGSVSRNGIALGTVVSSEFTYSNQLEKVEVLRADGRIADADAGMVMMSGQIVVRFDSTTLLDQATNGTPCELDFGWTTDASRSLIIKGHSVFLPKAKTPVTGPNGVQATFAWQAAKDPTLGRTVTAILVNDVEGY</sequence>
<dbReference type="EMBL" id="BSPG01000018">
    <property type="protein sequence ID" value="GLS45156.1"/>
    <property type="molecule type" value="Genomic_DNA"/>
</dbReference>
<dbReference type="InterPro" id="IPR044000">
    <property type="entry name" value="Phage_tube_2"/>
</dbReference>
<dbReference type="Pfam" id="PF18906">
    <property type="entry name" value="Phage_tube_2"/>
    <property type="match status" value="1"/>
</dbReference>